<keyword evidence="1" id="KW-0254">Endocytosis</keyword>
<dbReference type="GO" id="GO:0032185">
    <property type="term" value="P:septin cytoskeleton organization"/>
    <property type="evidence" value="ECO:0007669"/>
    <property type="project" value="TreeGrafter"/>
</dbReference>
<dbReference type="Proteomes" id="UP001161757">
    <property type="component" value="Unassembled WGS sequence"/>
</dbReference>
<dbReference type="GO" id="GO:0006897">
    <property type="term" value="P:endocytosis"/>
    <property type="evidence" value="ECO:0007669"/>
    <property type="project" value="UniProtKB-KW"/>
</dbReference>
<feature type="compositionally biased region" description="Low complexity" evidence="2">
    <location>
        <begin position="444"/>
        <end position="453"/>
    </location>
</feature>
<comment type="caution">
    <text evidence="4">The sequence shown here is derived from an EMBL/GenBank/DDBJ whole genome shotgun (WGS) entry which is preliminary data.</text>
</comment>
<evidence type="ECO:0000259" key="3">
    <source>
        <dbReference type="PROSITE" id="PS51072"/>
    </source>
</evidence>
<dbReference type="Pfam" id="PF00611">
    <property type="entry name" value="FCH"/>
    <property type="match status" value="1"/>
</dbReference>
<evidence type="ECO:0000256" key="2">
    <source>
        <dbReference type="SAM" id="MobiDB-lite"/>
    </source>
</evidence>
<dbReference type="InterPro" id="IPR001060">
    <property type="entry name" value="FCH_dom"/>
</dbReference>
<reference evidence="4" key="1">
    <citation type="submission" date="2023-01" db="EMBL/GenBank/DDBJ databases">
        <title>Exophiala dermititidis isolated from Cystic Fibrosis Patient.</title>
        <authorList>
            <person name="Kurbessoian T."/>
            <person name="Crocker A."/>
            <person name="Murante D."/>
            <person name="Hogan D.A."/>
            <person name="Stajich J.E."/>
        </authorList>
    </citation>
    <scope>NUCLEOTIDE SEQUENCE</scope>
    <source>
        <strain evidence="4">Ex8</strain>
    </source>
</reference>
<sequence>MEFSRTEYPTLLASLQPEQAITVLNDRVSLISKINNDIADWLQERRRVEEAYVAGLRKLARRPQQDAASALGIFQMPWQRIVSGTENLAASHETLASKIESDVENPLRNFASRNREMQALVSTQGNLNAIAKELANAQRKAAKGGRKGDHATSAVEEASRQWESQAPFVFEQLQALDETRINHLRDVLTQFQTYEVDAIEKNRLSAESCLNALLDLETAVEIQNFAAQAAERPGSAIRRHSSATASSARPPSSQNRVPPTPPPPRHADDRQSHRSNSAAGQDTLAPLPETTPHKEKHRLGGLKRLGTVMGRRKSAVPPIPSQTSKEEKRRTRSFAPFRRGDSSQSFQDLEETGEDLAASSTQDDRPASSISHDRQHDLPIRSQAESTAPISNGVAPSQSPLDSNTETSPSQPALLETASSSQARGSPPQPPAKQHEPSTPVAEPTAPTQQDQPPSSPTGDEPTRNFMIRDKPIQEDESEAQRAMNNMASQLRTQAQHSGLNRVQGSVRGRRDVRNTMYVPSQTDGLAGLPSVSASPSAPAISIPGSLSTPENVLASPLQRPTHASIIHEEHGVNSDTTSVHSSRSLTGPTQHVDLHEPGLNASIVETVHSWFTETGISKSFVLGEVAFAYNPPASAAAASEPAQEVVRLQHFERLDKIAANPIFITQVKSTGNTLAEEQAGSYTVTTHPIRRPTPVIGLKYQLHIEENNLARYSPVLLTPAWQVVEGQVSVIVLYSLNPIFEHASDESGFLTLKNVVISVNLDTSGEGTGKATSAMMAPTQGATFRRKASAVVWRFTELTVKPEQERLLVRFLTQGGMPKKGAIELKFEIPGRTASGIGVEKATTTTTEKEEKDTTTDPFADDTADSSVRESAEEKRWEVVPTRSKLVSGRYSAS</sequence>
<feature type="compositionally biased region" description="Basic and acidic residues" evidence="2">
    <location>
        <begin position="868"/>
        <end position="879"/>
    </location>
</feature>
<dbReference type="PROSITE" id="PS51072">
    <property type="entry name" value="MHD"/>
    <property type="match status" value="1"/>
</dbReference>
<proteinExistence type="predicted"/>
<dbReference type="Gene3D" id="1.20.1270.60">
    <property type="entry name" value="Arfaptin homology (AH) domain/BAR domain"/>
    <property type="match status" value="1"/>
</dbReference>
<accession>A0AAN6J333</accession>
<dbReference type="PANTHER" id="PTHR23065">
    <property type="entry name" value="PROLINE-SERINE-THREONINE PHOSPHATASE INTERACTING PROTEIN 1"/>
    <property type="match status" value="1"/>
</dbReference>
<feature type="region of interest" description="Disordered" evidence="2">
    <location>
        <begin position="230"/>
        <end position="465"/>
    </location>
</feature>
<dbReference type="InterPro" id="IPR027267">
    <property type="entry name" value="AH/BAR_dom_sf"/>
</dbReference>
<evidence type="ECO:0000256" key="1">
    <source>
        <dbReference type="ARBA" id="ARBA00022583"/>
    </source>
</evidence>
<dbReference type="Pfam" id="PF10291">
    <property type="entry name" value="muHD"/>
    <property type="match status" value="1"/>
</dbReference>
<evidence type="ECO:0000313" key="5">
    <source>
        <dbReference type="Proteomes" id="UP001161757"/>
    </source>
</evidence>
<feature type="region of interest" description="Disordered" evidence="2">
    <location>
        <begin position="838"/>
        <end position="880"/>
    </location>
</feature>
<dbReference type="GO" id="GO:0005886">
    <property type="term" value="C:plasma membrane"/>
    <property type="evidence" value="ECO:0007669"/>
    <property type="project" value="TreeGrafter"/>
</dbReference>
<dbReference type="GO" id="GO:0030139">
    <property type="term" value="C:endocytic vesicle"/>
    <property type="evidence" value="ECO:0007669"/>
    <property type="project" value="TreeGrafter"/>
</dbReference>
<dbReference type="SMART" id="SM00055">
    <property type="entry name" value="FCH"/>
    <property type="match status" value="1"/>
</dbReference>
<feature type="compositionally biased region" description="Polar residues" evidence="2">
    <location>
        <begin position="383"/>
        <end position="424"/>
    </location>
</feature>
<dbReference type="CDD" id="cd07650">
    <property type="entry name" value="F-BAR_Syp1p_like"/>
    <property type="match status" value="1"/>
</dbReference>
<dbReference type="PANTHER" id="PTHR23065:SF54">
    <property type="entry name" value="SUPPRESSOR OF YEAST PROFILIN DELETION"/>
    <property type="match status" value="1"/>
</dbReference>
<dbReference type="InterPro" id="IPR018808">
    <property type="entry name" value="Muniscin_C"/>
</dbReference>
<dbReference type="SUPFAM" id="SSF103657">
    <property type="entry name" value="BAR/IMD domain-like"/>
    <property type="match status" value="1"/>
</dbReference>
<dbReference type="FunFam" id="1.20.1270.60:FF:000102">
    <property type="entry name" value="WGS project CABT00000000 data, contig 2.23"/>
    <property type="match status" value="1"/>
</dbReference>
<evidence type="ECO:0000313" key="4">
    <source>
        <dbReference type="EMBL" id="KAJ8996001.1"/>
    </source>
</evidence>
<dbReference type="AlphaFoldDB" id="A0AAN6J333"/>
<feature type="compositionally biased region" description="Polar residues" evidence="2">
    <location>
        <begin position="574"/>
        <end position="590"/>
    </location>
</feature>
<protein>
    <submittedName>
        <fullName evidence="4">Suppressor of Profilin deletion</fullName>
    </submittedName>
</protein>
<organism evidence="4 5">
    <name type="scientific">Exophiala dermatitidis</name>
    <name type="common">Black yeast-like fungus</name>
    <name type="synonym">Wangiella dermatitidis</name>
    <dbReference type="NCBI Taxonomy" id="5970"/>
    <lineage>
        <taxon>Eukaryota</taxon>
        <taxon>Fungi</taxon>
        <taxon>Dikarya</taxon>
        <taxon>Ascomycota</taxon>
        <taxon>Pezizomycotina</taxon>
        <taxon>Eurotiomycetes</taxon>
        <taxon>Chaetothyriomycetidae</taxon>
        <taxon>Chaetothyriales</taxon>
        <taxon>Herpotrichiellaceae</taxon>
        <taxon>Exophiala</taxon>
    </lineage>
</organism>
<gene>
    <name evidence="4" type="primary">SYP1</name>
    <name evidence="4" type="ORF">HRR80_000748</name>
</gene>
<dbReference type="EMBL" id="JAJGCB010000001">
    <property type="protein sequence ID" value="KAJ8996001.1"/>
    <property type="molecule type" value="Genomic_DNA"/>
</dbReference>
<feature type="region of interest" description="Disordered" evidence="2">
    <location>
        <begin position="567"/>
        <end position="595"/>
    </location>
</feature>
<dbReference type="GO" id="GO:0032153">
    <property type="term" value="C:cell division site"/>
    <property type="evidence" value="ECO:0007669"/>
    <property type="project" value="TreeGrafter"/>
</dbReference>
<name>A0AAN6J333_EXODE</name>
<dbReference type="InterPro" id="IPR028565">
    <property type="entry name" value="MHD"/>
</dbReference>
<feature type="compositionally biased region" description="Low complexity" evidence="2">
    <location>
        <begin position="242"/>
        <end position="257"/>
    </location>
</feature>
<feature type="compositionally biased region" description="Basic and acidic residues" evidence="2">
    <location>
        <begin position="362"/>
        <end position="379"/>
    </location>
</feature>
<feature type="domain" description="MHD" evidence="3">
    <location>
        <begin position="597"/>
        <end position="870"/>
    </location>
</feature>